<feature type="domain" description="Calcineurin-like phosphoesterase" evidence="1">
    <location>
        <begin position="34"/>
        <end position="231"/>
    </location>
</feature>
<dbReference type="PANTHER" id="PTHR42850:SF4">
    <property type="entry name" value="ZINC-DEPENDENT ENDOPOLYPHOSPHATASE"/>
    <property type="match status" value="1"/>
</dbReference>
<dbReference type="KEGG" id="ngg:RG540_CH11860"/>
<dbReference type="OrthoDB" id="9807890at2"/>
<gene>
    <name evidence="2" type="primary">apaH</name>
    <name evidence="2" type="ORF">RG540_CH11860</name>
</gene>
<dbReference type="GeneID" id="24258115"/>
<dbReference type="HOGENOM" id="CLU_023125_4_1_5"/>
<dbReference type="AlphaFoldDB" id="A0A068SMD4"/>
<dbReference type="GO" id="GO:0110154">
    <property type="term" value="P:RNA decapping"/>
    <property type="evidence" value="ECO:0007669"/>
    <property type="project" value="TreeGrafter"/>
</dbReference>
<keyword evidence="3" id="KW-1185">Reference proteome</keyword>
<dbReference type="EMBL" id="HG938353">
    <property type="protein sequence ID" value="CDN47373.1"/>
    <property type="molecule type" value="Genomic_DNA"/>
</dbReference>
<dbReference type="Proteomes" id="UP000028181">
    <property type="component" value="Chromosome I"/>
</dbReference>
<reference evidence="3" key="1">
    <citation type="journal article" date="2014" name="BMC Genomics">
        <title>Genome sequencing of two Neorhizobium galegae strains reveals a noeT gene responsible for the unusual acetylation of the nodulation factors.</title>
        <authorList>
            <person name="Osterman J."/>
            <person name="Marsh J."/>
            <person name="Laine P.K."/>
            <person name="Zeng Z."/>
            <person name="Alatalo E."/>
            <person name="Sullivan J.T."/>
            <person name="Young J.P."/>
            <person name="Thomas-Oates J."/>
            <person name="Paulin L."/>
            <person name="Lindstrom K."/>
        </authorList>
    </citation>
    <scope>NUCLEOTIDE SEQUENCE [LARGE SCALE GENOMIC DNA]</scope>
    <source>
        <strain evidence="3">HAMBI 540</strain>
    </source>
</reference>
<organism evidence="2 3">
    <name type="scientific">Neorhizobium galegae bv. orientalis str. HAMBI 540</name>
    <dbReference type="NCBI Taxonomy" id="1028800"/>
    <lineage>
        <taxon>Bacteria</taxon>
        <taxon>Pseudomonadati</taxon>
        <taxon>Pseudomonadota</taxon>
        <taxon>Alphaproteobacteria</taxon>
        <taxon>Hyphomicrobiales</taxon>
        <taxon>Rhizobiaceae</taxon>
        <taxon>Rhizobium/Agrobacterium group</taxon>
        <taxon>Neorhizobium</taxon>
    </lineage>
</organism>
<dbReference type="Gene3D" id="3.60.21.10">
    <property type="match status" value="1"/>
</dbReference>
<proteinExistence type="predicted"/>
<dbReference type="PATRIC" id="fig|1028800.3.peg.1204"/>
<dbReference type="GO" id="GO:0005737">
    <property type="term" value="C:cytoplasm"/>
    <property type="evidence" value="ECO:0007669"/>
    <property type="project" value="TreeGrafter"/>
</dbReference>
<accession>A0A068SMD4</accession>
<evidence type="ECO:0000259" key="1">
    <source>
        <dbReference type="Pfam" id="PF00149"/>
    </source>
</evidence>
<dbReference type="InterPro" id="IPR029052">
    <property type="entry name" value="Metallo-depent_PP-like"/>
</dbReference>
<evidence type="ECO:0000313" key="3">
    <source>
        <dbReference type="Proteomes" id="UP000028181"/>
    </source>
</evidence>
<dbReference type="GO" id="GO:0008803">
    <property type="term" value="F:bis(5'-nucleosyl)-tetraphosphatase (symmetrical) activity"/>
    <property type="evidence" value="ECO:0007669"/>
    <property type="project" value="TreeGrafter"/>
</dbReference>
<dbReference type="InterPro" id="IPR004843">
    <property type="entry name" value="Calcineurin-like_PHP"/>
</dbReference>
<dbReference type="InterPro" id="IPR050126">
    <property type="entry name" value="Ap4A_hydrolase"/>
</dbReference>
<dbReference type="PANTHER" id="PTHR42850">
    <property type="entry name" value="METALLOPHOSPHOESTERASE"/>
    <property type="match status" value="1"/>
</dbReference>
<name>A0A068SMD4_NEOGA</name>
<dbReference type="SUPFAM" id="SSF56300">
    <property type="entry name" value="Metallo-dependent phosphatases"/>
    <property type="match status" value="1"/>
</dbReference>
<dbReference type="GO" id="GO:0016791">
    <property type="term" value="F:phosphatase activity"/>
    <property type="evidence" value="ECO:0007669"/>
    <property type="project" value="TreeGrafter"/>
</dbReference>
<sequence length="261" mass="29476">MQKLTDWFLRRRPARPIRPRRRRIDLGTNPPSYPIYAIGDVHGCIDELRDAEARIAHDMSENRRPGMVILLGDYVDRGPASSHVLEHLIRPSEHGLRRIALCGNHDDTFMRFVDDPERYSEWLGMGGEQTLLSYGLDPYQFGARGKKRGARFGDLLMEAVPVPHRKFLANLPISLTIGKLVFVHAGLRPGIPLNRQTEEDMLWIRDAFLATGPQLPLLVIHGHTPQPEPDFGPGRIGIDTGAYYSGRLTILKIDGGRFSFL</sequence>
<dbReference type="eggNOG" id="COG0639">
    <property type="taxonomic scope" value="Bacteria"/>
</dbReference>
<protein>
    <submittedName>
        <fullName evidence="2">Bis(5'nucleosyl)-tetraphosphatase, ApaH</fullName>
    </submittedName>
</protein>
<dbReference type="Pfam" id="PF00149">
    <property type="entry name" value="Metallophos"/>
    <property type="match status" value="1"/>
</dbReference>
<dbReference type="RefSeq" id="WP_038585653.1">
    <property type="nucleotide sequence ID" value="NZ_HG938353.1"/>
</dbReference>
<evidence type="ECO:0000313" key="2">
    <source>
        <dbReference type="EMBL" id="CDN47373.1"/>
    </source>
</evidence>